<proteinExistence type="predicted"/>
<sequence>MTDVHAIIRGLVGDWETQATHYRSLQQHDAADRLVREAEILRAYL</sequence>
<reference evidence="1" key="1">
    <citation type="submission" date="2022-08" db="EMBL/GenBank/DDBJ databases">
        <title>Whole genome sequencing of non-tuberculosis mycobacteria type-strains.</title>
        <authorList>
            <person name="Igarashi Y."/>
            <person name="Osugi A."/>
            <person name="Mitarai S."/>
        </authorList>
    </citation>
    <scope>NUCLEOTIDE SEQUENCE</scope>
    <source>
        <strain evidence="1">DSM 45127</strain>
    </source>
</reference>
<evidence type="ECO:0000313" key="2">
    <source>
        <dbReference type="Proteomes" id="UP001055336"/>
    </source>
</evidence>
<gene>
    <name evidence="1" type="ORF">MKK62_24765</name>
</gene>
<accession>A0ABY3VJC0</accession>
<evidence type="ECO:0000313" key="1">
    <source>
        <dbReference type="EMBL" id="UMB69510.1"/>
    </source>
</evidence>
<keyword evidence="2" id="KW-1185">Reference proteome</keyword>
<dbReference type="RefSeq" id="WP_240261242.1">
    <property type="nucleotide sequence ID" value="NZ_CP092488.2"/>
</dbReference>
<organism evidence="1 2">
    <name type="scientific">Mycobacterium paraterrae</name>
    <dbReference type="NCBI Taxonomy" id="577492"/>
    <lineage>
        <taxon>Bacteria</taxon>
        <taxon>Bacillati</taxon>
        <taxon>Actinomycetota</taxon>
        <taxon>Actinomycetes</taxon>
        <taxon>Mycobacteriales</taxon>
        <taxon>Mycobacteriaceae</taxon>
        <taxon>Mycobacterium</taxon>
    </lineage>
</organism>
<protein>
    <submittedName>
        <fullName evidence="1">Uncharacterized protein</fullName>
    </submittedName>
</protein>
<dbReference type="Proteomes" id="UP001055336">
    <property type="component" value="Chromosome"/>
</dbReference>
<name>A0ABY3VJC0_9MYCO</name>
<dbReference type="EMBL" id="CP092488">
    <property type="protein sequence ID" value="UMB69510.1"/>
    <property type="molecule type" value="Genomic_DNA"/>
</dbReference>